<dbReference type="GO" id="GO:0046872">
    <property type="term" value="F:metal ion binding"/>
    <property type="evidence" value="ECO:0007669"/>
    <property type="project" value="UniProtKB-KW"/>
</dbReference>
<name>A0A1Q5PTY0_9ACTO</name>
<dbReference type="PANTHER" id="PTHR20855:SF3">
    <property type="entry name" value="LD03007P"/>
    <property type="match status" value="1"/>
</dbReference>
<dbReference type="EMBL" id="MQVS01000014">
    <property type="protein sequence ID" value="OKL50840.1"/>
    <property type="molecule type" value="Genomic_DNA"/>
</dbReference>
<feature type="binding site" evidence="5">
    <location>
        <position position="75"/>
    </location>
    <ligand>
        <name>Zn(2+)</name>
        <dbReference type="ChEBI" id="CHEBI:29105"/>
    </ligand>
</feature>
<feature type="transmembrane region" description="Helical" evidence="6">
    <location>
        <begin position="143"/>
        <end position="160"/>
    </location>
</feature>
<evidence type="ECO:0000313" key="8">
    <source>
        <dbReference type="Proteomes" id="UP000185612"/>
    </source>
</evidence>
<gene>
    <name evidence="7" type="ORF">BSZ40_10420</name>
</gene>
<dbReference type="RefSeq" id="WP_073826141.1">
    <property type="nucleotide sequence ID" value="NZ_JAUNKL010000018.1"/>
</dbReference>
<dbReference type="FunCoup" id="A0A1Q5PTY0">
    <property type="interactions" value="29"/>
</dbReference>
<feature type="binding site" evidence="5">
    <location>
        <position position="204"/>
    </location>
    <ligand>
        <name>Zn(2+)</name>
        <dbReference type="ChEBI" id="CHEBI:29105"/>
    </ligand>
</feature>
<evidence type="ECO:0000256" key="2">
    <source>
        <dbReference type="ARBA" id="ARBA00022692"/>
    </source>
</evidence>
<feature type="transmembrane region" description="Helical" evidence="6">
    <location>
        <begin position="167"/>
        <end position="191"/>
    </location>
</feature>
<comment type="caution">
    <text evidence="7">The sequence shown here is derived from an EMBL/GenBank/DDBJ whole genome shotgun (WGS) entry which is preliminary data.</text>
</comment>
<dbReference type="InterPro" id="IPR004254">
    <property type="entry name" value="AdipoR/HlyIII-related"/>
</dbReference>
<dbReference type="Proteomes" id="UP000185612">
    <property type="component" value="Unassembled WGS sequence"/>
</dbReference>
<keyword evidence="2 6" id="KW-0812">Transmembrane</keyword>
<evidence type="ECO:0000256" key="3">
    <source>
        <dbReference type="ARBA" id="ARBA00022989"/>
    </source>
</evidence>
<dbReference type="Pfam" id="PF03006">
    <property type="entry name" value="HlyIII"/>
    <property type="match status" value="1"/>
</dbReference>
<keyword evidence="8" id="KW-1185">Reference proteome</keyword>
<feature type="transmembrane region" description="Helical" evidence="6">
    <location>
        <begin position="206"/>
        <end position="229"/>
    </location>
</feature>
<dbReference type="GO" id="GO:0016020">
    <property type="term" value="C:membrane"/>
    <property type="evidence" value="ECO:0007669"/>
    <property type="project" value="UniProtKB-SubCell"/>
</dbReference>
<evidence type="ECO:0000256" key="4">
    <source>
        <dbReference type="ARBA" id="ARBA00023136"/>
    </source>
</evidence>
<keyword evidence="4 6" id="KW-0472">Membrane</keyword>
<accession>A0A1Q5PTY0</accession>
<feature type="transmembrane region" description="Helical" evidence="6">
    <location>
        <begin position="27"/>
        <end position="48"/>
    </location>
</feature>
<organism evidence="7 8">
    <name type="scientific">Buchananella hordeovulneris</name>
    <dbReference type="NCBI Taxonomy" id="52770"/>
    <lineage>
        <taxon>Bacteria</taxon>
        <taxon>Bacillati</taxon>
        <taxon>Actinomycetota</taxon>
        <taxon>Actinomycetes</taxon>
        <taxon>Actinomycetales</taxon>
        <taxon>Actinomycetaceae</taxon>
        <taxon>Buchananella</taxon>
    </lineage>
</organism>
<keyword evidence="5" id="KW-0862">Zinc</keyword>
<keyword evidence="5" id="KW-0479">Metal-binding</keyword>
<feature type="transmembrane region" description="Helical" evidence="6">
    <location>
        <begin position="94"/>
        <end position="111"/>
    </location>
</feature>
<comment type="subcellular location">
    <subcellularLocation>
        <location evidence="1">Membrane</location>
        <topology evidence="1">Multi-pass membrane protein</topology>
    </subcellularLocation>
</comment>
<feature type="transmembrane region" description="Helical" evidence="6">
    <location>
        <begin position="118"/>
        <end position="137"/>
    </location>
</feature>
<evidence type="ECO:0000256" key="6">
    <source>
        <dbReference type="SAM" id="Phobius"/>
    </source>
</evidence>
<feature type="binding site" evidence="5">
    <location>
        <position position="208"/>
    </location>
    <ligand>
        <name>Zn(2+)</name>
        <dbReference type="ChEBI" id="CHEBI:29105"/>
    </ligand>
</feature>
<feature type="transmembrane region" description="Helical" evidence="6">
    <location>
        <begin position="55"/>
        <end position="74"/>
    </location>
</feature>
<dbReference type="AlphaFoldDB" id="A0A1Q5PTY0"/>
<reference evidence="8" key="1">
    <citation type="submission" date="2016-12" db="EMBL/GenBank/DDBJ databases">
        <authorList>
            <person name="Meng X."/>
        </authorList>
    </citation>
    <scope>NUCLEOTIDE SEQUENCE [LARGE SCALE GENOMIC DNA]</scope>
    <source>
        <strain evidence="8">DSM 20732</strain>
    </source>
</reference>
<evidence type="ECO:0000256" key="5">
    <source>
        <dbReference type="PIRSR" id="PIRSR604254-1"/>
    </source>
</evidence>
<sequence length="230" mass="25171">MTDLQITTNDLLARIGLDETVKPRFRGWIHTAATPLALAAAIVLVSLAPTPGRRLASAVFLATSLLLFGVSSLYHRFYWGPRMFALLRRLDHANIFLLIAGTYTPLSVALLPPAQARTLLLVVWIGAALGIAGRVFFPWAPRWSYTPLYIALGWVALWYLPALLASGGWAIVTLTIVGGVAYTLGAVVYGFKRPDPSPKWFGFHEIFHACTVIGWVCHCVAAFLAVLTVR</sequence>
<dbReference type="OrthoDB" id="9813689at2"/>
<evidence type="ECO:0000313" key="7">
    <source>
        <dbReference type="EMBL" id="OKL50840.1"/>
    </source>
</evidence>
<proteinExistence type="predicted"/>
<evidence type="ECO:0000256" key="1">
    <source>
        <dbReference type="ARBA" id="ARBA00004141"/>
    </source>
</evidence>
<protein>
    <submittedName>
        <fullName evidence="7">Hemolysin III</fullName>
    </submittedName>
</protein>
<dbReference type="PANTHER" id="PTHR20855">
    <property type="entry name" value="ADIPOR/PROGESTIN RECEPTOR-RELATED"/>
    <property type="match status" value="1"/>
</dbReference>
<dbReference type="STRING" id="52770.BSZ40_10420"/>
<keyword evidence="3 6" id="KW-1133">Transmembrane helix</keyword>